<name>A0A1Y3BFB5_EURMA</name>
<keyword evidence="1" id="KW-1133">Transmembrane helix</keyword>
<dbReference type="EMBL" id="MUJZ01022196">
    <property type="protein sequence ID" value="OTF79610.1"/>
    <property type="molecule type" value="Genomic_DNA"/>
</dbReference>
<sequence length="149" mass="17609">MKSITIRFGVSGVPSLYFLYNGRAVAKYNRTDITMDGLVEFIRSLTSLEPLKPNITNDDDENDEEDNLNTTLSSDHKIFWNITDDDRNGPLVIHVENQQNYLLIFCWKFCLIVLFYHFFRSNLYTKIKDHVHAMWNEWAQTVQHHEHVD</sequence>
<keyword evidence="1" id="KW-0472">Membrane</keyword>
<proteinExistence type="predicted"/>
<dbReference type="AlphaFoldDB" id="A0A1Y3BFB5"/>
<dbReference type="OrthoDB" id="1899781at2759"/>
<evidence type="ECO:0000313" key="3">
    <source>
        <dbReference type="Proteomes" id="UP000194236"/>
    </source>
</evidence>
<evidence type="ECO:0000256" key="1">
    <source>
        <dbReference type="SAM" id="Phobius"/>
    </source>
</evidence>
<feature type="transmembrane region" description="Helical" evidence="1">
    <location>
        <begin position="101"/>
        <end position="119"/>
    </location>
</feature>
<comment type="caution">
    <text evidence="2">The sequence shown here is derived from an EMBL/GenBank/DDBJ whole genome shotgun (WGS) entry which is preliminary data.</text>
</comment>
<dbReference type="InterPro" id="IPR036249">
    <property type="entry name" value="Thioredoxin-like_sf"/>
</dbReference>
<dbReference type="GO" id="GO:0005929">
    <property type="term" value="C:cilium"/>
    <property type="evidence" value="ECO:0007669"/>
    <property type="project" value="TreeGrafter"/>
</dbReference>
<keyword evidence="3" id="KW-1185">Reference proteome</keyword>
<reference evidence="2 3" key="1">
    <citation type="submission" date="2017-03" db="EMBL/GenBank/DDBJ databases">
        <title>Genome Survey of Euroglyphus maynei.</title>
        <authorList>
            <person name="Arlian L.G."/>
            <person name="Morgan M.S."/>
            <person name="Rider S.D."/>
        </authorList>
    </citation>
    <scope>NUCLEOTIDE SEQUENCE [LARGE SCALE GENOMIC DNA]</scope>
    <source>
        <strain evidence="2">Arlian Lab</strain>
        <tissue evidence="2">Whole body</tissue>
    </source>
</reference>
<accession>A0A1Y3BFB5</accession>
<dbReference type="InterPro" id="IPR042418">
    <property type="entry name" value="TXNDC15"/>
</dbReference>
<dbReference type="GO" id="GO:0060271">
    <property type="term" value="P:cilium assembly"/>
    <property type="evidence" value="ECO:0007669"/>
    <property type="project" value="TreeGrafter"/>
</dbReference>
<keyword evidence="1" id="KW-0812">Transmembrane</keyword>
<dbReference type="Proteomes" id="UP000194236">
    <property type="component" value="Unassembled WGS sequence"/>
</dbReference>
<protein>
    <submittedName>
        <fullName evidence="2">Thioredoxin domain-containing protein 15-like protein</fullName>
    </submittedName>
</protein>
<gene>
    <name evidence="2" type="ORF">BLA29_005951</name>
</gene>
<organism evidence="2 3">
    <name type="scientific">Euroglyphus maynei</name>
    <name type="common">Mayne's house dust mite</name>
    <dbReference type="NCBI Taxonomy" id="6958"/>
    <lineage>
        <taxon>Eukaryota</taxon>
        <taxon>Metazoa</taxon>
        <taxon>Ecdysozoa</taxon>
        <taxon>Arthropoda</taxon>
        <taxon>Chelicerata</taxon>
        <taxon>Arachnida</taxon>
        <taxon>Acari</taxon>
        <taxon>Acariformes</taxon>
        <taxon>Sarcoptiformes</taxon>
        <taxon>Astigmata</taxon>
        <taxon>Psoroptidia</taxon>
        <taxon>Analgoidea</taxon>
        <taxon>Pyroglyphidae</taxon>
        <taxon>Pyroglyphinae</taxon>
        <taxon>Euroglyphus</taxon>
    </lineage>
</organism>
<dbReference type="SUPFAM" id="SSF52833">
    <property type="entry name" value="Thioredoxin-like"/>
    <property type="match status" value="1"/>
</dbReference>
<dbReference type="PANTHER" id="PTHR14684">
    <property type="entry name" value="THIOREDOXIN DOMAIN-CONTAINING PROTEIN 15"/>
    <property type="match status" value="1"/>
</dbReference>
<dbReference type="PANTHER" id="PTHR14684:SF2">
    <property type="entry name" value="THIOREDOXIN DOMAIN-CONTAINING PROTEIN 15"/>
    <property type="match status" value="1"/>
</dbReference>
<evidence type="ECO:0000313" key="2">
    <source>
        <dbReference type="EMBL" id="OTF79610.1"/>
    </source>
</evidence>